<comment type="caution">
    <text evidence="1">The sequence shown here is derived from an EMBL/GenBank/DDBJ whole genome shotgun (WGS) entry which is preliminary data.</text>
</comment>
<name>A0A9P6UTW3_9FUNG</name>
<accession>A0A9P6UTW3</accession>
<dbReference type="EMBL" id="JAAAIN010000167">
    <property type="protein sequence ID" value="KAG0319002.1"/>
    <property type="molecule type" value="Genomic_DNA"/>
</dbReference>
<reference evidence="1" key="1">
    <citation type="journal article" date="2020" name="Fungal Divers.">
        <title>Resolving the Mortierellaceae phylogeny through synthesis of multi-gene phylogenetics and phylogenomics.</title>
        <authorList>
            <person name="Vandepol N."/>
            <person name="Liber J."/>
            <person name="Desiro A."/>
            <person name="Na H."/>
            <person name="Kennedy M."/>
            <person name="Barry K."/>
            <person name="Grigoriev I.V."/>
            <person name="Miller A.N."/>
            <person name="O'Donnell K."/>
            <person name="Stajich J.E."/>
            <person name="Bonito G."/>
        </authorList>
    </citation>
    <scope>NUCLEOTIDE SEQUENCE</scope>
    <source>
        <strain evidence="1">NVP60</strain>
    </source>
</reference>
<sequence length="212" mass="23748">MLLARFAIHPTLTALDIESHRTADQRLVLAILKNCPPGLRKLSLGCLCQGRDKAERTQNSSATVRDPDMLYDWRQFESLRSLSIDCQWGECESWVHHPILRNSPHLRYLKTGCYVDVDNEDQDDNTTAFVACPMIECFHIQHGGQNTVVSAAELVRLIQAYPKGLKSLSFEIPKSSIEEVIAALLKTSVSTLESPSMAHYLDMPPLPRATTS</sequence>
<protein>
    <submittedName>
        <fullName evidence="1">Uncharacterized protein</fullName>
    </submittedName>
</protein>
<dbReference type="AlphaFoldDB" id="A0A9P6UTW3"/>
<proteinExistence type="predicted"/>
<evidence type="ECO:0000313" key="1">
    <source>
        <dbReference type="EMBL" id="KAG0319002.1"/>
    </source>
</evidence>
<gene>
    <name evidence="1" type="ORF">BGZ97_002933</name>
</gene>
<dbReference type="Proteomes" id="UP000823405">
    <property type="component" value="Unassembled WGS sequence"/>
</dbReference>
<evidence type="ECO:0000313" key="2">
    <source>
        <dbReference type="Proteomes" id="UP000823405"/>
    </source>
</evidence>
<dbReference type="Gene3D" id="3.80.10.10">
    <property type="entry name" value="Ribonuclease Inhibitor"/>
    <property type="match status" value="1"/>
</dbReference>
<dbReference type="InterPro" id="IPR032675">
    <property type="entry name" value="LRR_dom_sf"/>
</dbReference>
<keyword evidence="2" id="KW-1185">Reference proteome</keyword>
<organism evidence="1 2">
    <name type="scientific">Linnemannia gamsii</name>
    <dbReference type="NCBI Taxonomy" id="64522"/>
    <lineage>
        <taxon>Eukaryota</taxon>
        <taxon>Fungi</taxon>
        <taxon>Fungi incertae sedis</taxon>
        <taxon>Mucoromycota</taxon>
        <taxon>Mortierellomycotina</taxon>
        <taxon>Mortierellomycetes</taxon>
        <taxon>Mortierellales</taxon>
        <taxon>Mortierellaceae</taxon>
        <taxon>Linnemannia</taxon>
    </lineage>
</organism>
<dbReference type="OrthoDB" id="2433534at2759"/>